<feature type="region of interest" description="Disordered" evidence="3">
    <location>
        <begin position="274"/>
        <end position="474"/>
    </location>
</feature>
<dbReference type="PANTHER" id="PTHR48038:SF2">
    <property type="entry name" value="OS02G0536400 PROTEIN"/>
    <property type="match status" value="1"/>
</dbReference>
<dbReference type="Pfam" id="PF00076">
    <property type="entry name" value="RRM_1"/>
    <property type="match status" value="1"/>
</dbReference>
<dbReference type="SMART" id="SM00360">
    <property type="entry name" value="RRM"/>
    <property type="match status" value="1"/>
</dbReference>
<reference evidence="6" key="1">
    <citation type="journal article" date="2023" name="Plant Biotechnol. J.">
        <title>Chromosome-level wild Hevea brasiliensis genome provides new tools for genomic-assisted breeding and valuable loci to elevate rubber yield.</title>
        <authorList>
            <person name="Cheng H."/>
            <person name="Song X."/>
            <person name="Hu Y."/>
            <person name="Wu T."/>
            <person name="Yang Q."/>
            <person name="An Z."/>
            <person name="Feng S."/>
            <person name="Deng Z."/>
            <person name="Wu W."/>
            <person name="Zeng X."/>
            <person name="Tu M."/>
            <person name="Wang X."/>
            <person name="Huang H."/>
        </authorList>
    </citation>
    <scope>NUCLEOTIDE SEQUENCE</scope>
    <source>
        <strain evidence="6">MT/VB/25A 57/8</strain>
    </source>
</reference>
<sequence>MSLYIGNLSSRTRRDELERVFQRYGRCSIRFKDGYGFVVYDFPPNAEQALRALQKRNICGEPLTLTWSNKQPRPFKRLSRTARSYERQNGRDSVRGDFLKGKLASNDQDYKMGIKLSNAISKRHGSSDMHDEEVTYHEDDTKNKLGEEFHGYREDFLDEGGGFEPDPVDNDRWGEQFNDQSNENGGKNDTEFDRYEPYQGYDGKYDDEIHQVAYPGGSPDLRSPSKDIGRDHIDEVKLKQPVDAKVRVTCYRCGCPGHKMRNCPQANNSLRKYSRFDHRHDDDVNRRGRGESELGKFGSSSRERLRSSRDAVPRKQLKNDLKSYDLGKHQILSGGSSPVGKETDKCRKKHYDGNKRSRKETRSPKRHSAKKARRSFLSPPRSDYTASQSHSRSQSSEHVNRSCSESRSRSVRADSLLSESRSISTSQYSRSKSSKLRARSSSHTSLSVSLGQPLPSSSNKAQFNLRGSSDNATTPESKAILIEQGQPIACDSGSENAKHENRMVTVNNENAMPHSKPEIEMEKDQPLERDNEGHQMASESMYEVTNPSTSAAEKGTIDDRSLSPKGLVEMHCPNSDEVMTEHVPVPVKNLDLEPPVSSFSGHLTNLSSGELCMVLKHYYGVDIQDENERHLPADAYFGSARLWPWEVIYYRRLKKGPISIENYARRVDQNREFGIVDKYIRSSSGWEELG</sequence>
<evidence type="ECO:0000313" key="6">
    <source>
        <dbReference type="EMBL" id="KAJ9181324.1"/>
    </source>
</evidence>
<feature type="domain" description="RRM" evidence="4">
    <location>
        <begin position="1"/>
        <end position="70"/>
    </location>
</feature>
<dbReference type="SUPFAM" id="SSF54928">
    <property type="entry name" value="RNA-binding domain, RBD"/>
    <property type="match status" value="1"/>
</dbReference>
<dbReference type="Gene3D" id="3.30.70.330">
    <property type="match status" value="1"/>
</dbReference>
<evidence type="ECO:0008006" key="8">
    <source>
        <dbReference type="Google" id="ProtNLM"/>
    </source>
</evidence>
<gene>
    <name evidence="6" type="ORF">P3X46_009464</name>
</gene>
<dbReference type="CDD" id="cd00590">
    <property type="entry name" value="RRM_SF"/>
    <property type="match status" value="1"/>
</dbReference>
<dbReference type="InterPro" id="IPR001878">
    <property type="entry name" value="Znf_CCHC"/>
</dbReference>
<dbReference type="PROSITE" id="PS50102">
    <property type="entry name" value="RRM"/>
    <property type="match status" value="1"/>
</dbReference>
<proteinExistence type="predicted"/>
<evidence type="ECO:0000313" key="7">
    <source>
        <dbReference type="Proteomes" id="UP001174677"/>
    </source>
</evidence>
<evidence type="ECO:0000256" key="2">
    <source>
        <dbReference type="PROSITE-ProRule" id="PRU00176"/>
    </source>
</evidence>
<comment type="caution">
    <text evidence="6">The sequence shown here is derived from an EMBL/GenBank/DDBJ whole genome shotgun (WGS) entry which is preliminary data.</text>
</comment>
<feature type="compositionally biased region" description="Basic and acidic residues" evidence="3">
    <location>
        <begin position="341"/>
        <end position="363"/>
    </location>
</feature>
<feature type="region of interest" description="Disordered" evidence="3">
    <location>
        <begin position="172"/>
        <end position="201"/>
    </location>
</feature>
<feature type="compositionally biased region" description="Low complexity" evidence="3">
    <location>
        <begin position="387"/>
        <end position="397"/>
    </location>
</feature>
<dbReference type="Gene3D" id="4.10.60.10">
    <property type="entry name" value="Zinc finger, CCHC-type"/>
    <property type="match status" value="1"/>
</dbReference>
<accession>A0ABQ9MLX7</accession>
<feature type="region of interest" description="Disordered" evidence="3">
    <location>
        <begin position="545"/>
        <end position="564"/>
    </location>
</feature>
<dbReference type="InterPro" id="IPR000504">
    <property type="entry name" value="RRM_dom"/>
</dbReference>
<feature type="compositionally biased region" description="Basic and acidic residues" evidence="3">
    <location>
        <begin position="398"/>
        <end position="412"/>
    </location>
</feature>
<organism evidence="6 7">
    <name type="scientific">Hevea brasiliensis</name>
    <name type="common">Para rubber tree</name>
    <name type="synonym">Siphonia brasiliensis</name>
    <dbReference type="NCBI Taxonomy" id="3981"/>
    <lineage>
        <taxon>Eukaryota</taxon>
        <taxon>Viridiplantae</taxon>
        <taxon>Streptophyta</taxon>
        <taxon>Embryophyta</taxon>
        <taxon>Tracheophyta</taxon>
        <taxon>Spermatophyta</taxon>
        <taxon>Magnoliopsida</taxon>
        <taxon>eudicotyledons</taxon>
        <taxon>Gunneridae</taxon>
        <taxon>Pentapetalae</taxon>
        <taxon>rosids</taxon>
        <taxon>fabids</taxon>
        <taxon>Malpighiales</taxon>
        <taxon>Euphorbiaceae</taxon>
        <taxon>Crotonoideae</taxon>
        <taxon>Micrandreae</taxon>
        <taxon>Hevea</taxon>
    </lineage>
</organism>
<dbReference type="InterPro" id="IPR012677">
    <property type="entry name" value="Nucleotide-bd_a/b_plait_sf"/>
</dbReference>
<dbReference type="InterPro" id="IPR035979">
    <property type="entry name" value="RBD_domain_sf"/>
</dbReference>
<keyword evidence="1" id="KW-0479">Metal-binding</keyword>
<keyword evidence="7" id="KW-1185">Reference proteome</keyword>
<feature type="compositionally biased region" description="Basic and acidic residues" evidence="3">
    <location>
        <begin position="274"/>
        <end position="294"/>
    </location>
</feature>
<feature type="compositionally biased region" description="Low complexity" evidence="3">
    <location>
        <begin position="415"/>
        <end position="431"/>
    </location>
</feature>
<feature type="compositionally biased region" description="Polar residues" evidence="3">
    <location>
        <begin position="454"/>
        <end position="474"/>
    </location>
</feature>
<keyword evidence="1" id="KW-0862">Zinc</keyword>
<feature type="domain" description="CCHC-type" evidence="5">
    <location>
        <begin position="250"/>
        <end position="265"/>
    </location>
</feature>
<dbReference type="Proteomes" id="UP001174677">
    <property type="component" value="Chromosome 5"/>
</dbReference>
<evidence type="ECO:0000259" key="4">
    <source>
        <dbReference type="PROSITE" id="PS50102"/>
    </source>
</evidence>
<feature type="compositionally biased region" description="Basic and acidic residues" evidence="3">
    <location>
        <begin position="186"/>
        <end position="196"/>
    </location>
</feature>
<name>A0ABQ9MLX7_HEVBR</name>
<evidence type="ECO:0000256" key="3">
    <source>
        <dbReference type="SAM" id="MobiDB-lite"/>
    </source>
</evidence>
<keyword evidence="1" id="KW-0863">Zinc-finger</keyword>
<feature type="compositionally biased region" description="Basic and acidic residues" evidence="3">
    <location>
        <begin position="301"/>
        <end position="328"/>
    </location>
</feature>
<evidence type="ECO:0000256" key="1">
    <source>
        <dbReference type="PROSITE-ProRule" id="PRU00047"/>
    </source>
</evidence>
<dbReference type="PANTHER" id="PTHR48038">
    <property type="entry name" value="RIBONUCLEOPROTEIN RB97D"/>
    <property type="match status" value="1"/>
</dbReference>
<feature type="compositionally biased region" description="Basic residues" evidence="3">
    <location>
        <begin position="364"/>
        <end position="374"/>
    </location>
</feature>
<protein>
    <recommendedName>
        <fullName evidence="8">CCHC-type domain-containing protein</fullName>
    </recommendedName>
</protein>
<evidence type="ECO:0000259" key="5">
    <source>
        <dbReference type="PROSITE" id="PS50158"/>
    </source>
</evidence>
<dbReference type="PROSITE" id="PS50158">
    <property type="entry name" value="ZF_CCHC"/>
    <property type="match status" value="1"/>
</dbReference>
<dbReference type="SMART" id="SM00343">
    <property type="entry name" value="ZnF_C2HC"/>
    <property type="match status" value="1"/>
</dbReference>
<dbReference type="EMBL" id="JARPOI010000005">
    <property type="protein sequence ID" value="KAJ9181324.1"/>
    <property type="molecule type" value="Genomic_DNA"/>
</dbReference>
<keyword evidence="2" id="KW-0694">RNA-binding</keyword>